<reference evidence="2 3" key="1">
    <citation type="submission" date="2020-11" db="EMBL/GenBank/DDBJ databases">
        <title>Enhanced detection system for hospital associated transmission using whole genome sequencing surveillance.</title>
        <authorList>
            <person name="Harrison L.H."/>
            <person name="Van Tyne D."/>
            <person name="Marsh J.W."/>
            <person name="Griffith M.P."/>
            <person name="Snyder D.J."/>
            <person name="Cooper V.S."/>
            <person name="Mustapha M."/>
        </authorList>
    </citation>
    <scope>NUCLEOTIDE SEQUENCE [LARGE SCALE GENOMIC DNA]</scope>
    <source>
        <strain evidence="2 3">BC00020</strain>
    </source>
</reference>
<dbReference type="Pfam" id="PF13723">
    <property type="entry name" value="Ketoacyl-synt_2"/>
    <property type="match status" value="1"/>
</dbReference>
<evidence type="ECO:0000313" key="3">
    <source>
        <dbReference type="Proteomes" id="UP000808215"/>
    </source>
</evidence>
<feature type="domain" description="Beta-ketoacyl synthase-like N-terminal" evidence="1">
    <location>
        <begin position="18"/>
        <end position="232"/>
    </location>
</feature>
<dbReference type="Proteomes" id="UP000808215">
    <property type="component" value="Unassembled WGS sequence"/>
</dbReference>
<organism evidence="2 3">
    <name type="scientific">Burkholderia vietnamiensis</name>
    <dbReference type="NCBI Taxonomy" id="60552"/>
    <lineage>
        <taxon>Bacteria</taxon>
        <taxon>Pseudomonadati</taxon>
        <taxon>Pseudomonadota</taxon>
        <taxon>Betaproteobacteria</taxon>
        <taxon>Burkholderiales</taxon>
        <taxon>Burkholderiaceae</taxon>
        <taxon>Burkholderia</taxon>
        <taxon>Burkholderia cepacia complex</taxon>
    </lineage>
</organism>
<name>A0ABS1ANV1_BURVI</name>
<proteinExistence type="predicted"/>
<comment type="caution">
    <text evidence="2">The sequence shown here is derived from an EMBL/GenBank/DDBJ whole genome shotgun (WGS) entry which is preliminary data.</text>
</comment>
<keyword evidence="3" id="KW-1185">Reference proteome</keyword>
<evidence type="ECO:0000259" key="1">
    <source>
        <dbReference type="Pfam" id="PF13723"/>
    </source>
</evidence>
<dbReference type="RefSeq" id="WP_200090906.1">
    <property type="nucleotide sequence ID" value="NZ_JADVKH010000002.1"/>
</dbReference>
<accession>A0ABS1ANV1</accession>
<gene>
    <name evidence="2" type="ORF">I5589_01895</name>
</gene>
<dbReference type="EMBL" id="JADVKH010000002">
    <property type="protein sequence ID" value="MBJ9685823.1"/>
    <property type="molecule type" value="Genomic_DNA"/>
</dbReference>
<evidence type="ECO:0000313" key="2">
    <source>
        <dbReference type="EMBL" id="MBJ9685823.1"/>
    </source>
</evidence>
<sequence>MADLHWTMPIARWTSISTAGAPGVEALDPMVRRRLSRLSRVALQAAYDCAGSDDDPLRMVFASRHGELARTTGILAAIGAREPVSPTAFSLSVLNAVTGIFGIARRDRSPATAIAAGHETLGYALLEAYSQYETSPASQVLLVYAHEPADPVYGAVDDDPESVGLAILLGAAEPAGYLTCEMAAEDADEEADEEAAEEAADAAGTQSAALLHCLSTRTTASWHSRHASWRWSWHDRAA</sequence>
<protein>
    <submittedName>
        <fullName evidence="2">Beta-ketoacyl synthase chain length factor</fullName>
    </submittedName>
</protein>
<dbReference type="InterPro" id="IPR014030">
    <property type="entry name" value="Ketoacyl_synth_N"/>
</dbReference>